<evidence type="ECO:0000259" key="12">
    <source>
        <dbReference type="Pfam" id="PF01225"/>
    </source>
</evidence>
<dbReference type="SUPFAM" id="SSF53623">
    <property type="entry name" value="MurD-like peptide ligases, catalytic domain"/>
    <property type="match status" value="1"/>
</dbReference>
<dbReference type="EC" id="6.3.2.10" evidence="10 11"/>
<dbReference type="NCBIfam" id="TIGR01143">
    <property type="entry name" value="murF"/>
    <property type="match status" value="1"/>
</dbReference>
<evidence type="ECO:0000256" key="2">
    <source>
        <dbReference type="ARBA" id="ARBA00022598"/>
    </source>
</evidence>
<dbReference type="PANTHER" id="PTHR43024">
    <property type="entry name" value="UDP-N-ACETYLMURAMOYL-TRIPEPTIDE--D-ALANYL-D-ALANINE LIGASE"/>
    <property type="match status" value="1"/>
</dbReference>
<comment type="pathway">
    <text evidence="10 11">Cell wall biogenesis; peptidoglycan biosynthesis.</text>
</comment>
<dbReference type="Gene3D" id="3.90.190.20">
    <property type="entry name" value="Mur ligase, C-terminal domain"/>
    <property type="match status" value="1"/>
</dbReference>
<keyword evidence="5 10" id="KW-0067">ATP-binding</keyword>
<dbReference type="InterPro" id="IPR036615">
    <property type="entry name" value="Mur_ligase_C_dom_sf"/>
</dbReference>
<dbReference type="HAMAP" id="MF_02019">
    <property type="entry name" value="MurF"/>
    <property type="match status" value="1"/>
</dbReference>
<protein>
    <recommendedName>
        <fullName evidence="10 11">UDP-N-acetylmuramoyl-tripeptide--D-alanyl-D-alanine ligase</fullName>
        <ecNumber evidence="10 11">6.3.2.10</ecNumber>
    </recommendedName>
    <alternativeName>
        <fullName evidence="10">D-alanyl-D-alanine-adding enzyme</fullName>
    </alternativeName>
</protein>
<dbReference type="InterPro" id="IPR005863">
    <property type="entry name" value="UDP-N-AcMur_synth"/>
</dbReference>
<dbReference type="EMBL" id="JAJSON010000004">
    <property type="protein sequence ID" value="MCG9970093.1"/>
    <property type="molecule type" value="Genomic_DNA"/>
</dbReference>
<dbReference type="PANTHER" id="PTHR43024:SF1">
    <property type="entry name" value="UDP-N-ACETYLMURAMOYL-TRIPEPTIDE--D-ALANYL-D-ALANINE LIGASE"/>
    <property type="match status" value="1"/>
</dbReference>
<dbReference type="InterPro" id="IPR051046">
    <property type="entry name" value="MurCDEF_CellWall_CoF430Synth"/>
</dbReference>
<evidence type="ECO:0000256" key="11">
    <source>
        <dbReference type="RuleBase" id="RU004136"/>
    </source>
</evidence>
<evidence type="ECO:0000256" key="1">
    <source>
        <dbReference type="ARBA" id="ARBA00022490"/>
    </source>
</evidence>
<evidence type="ECO:0000259" key="14">
    <source>
        <dbReference type="Pfam" id="PF08245"/>
    </source>
</evidence>
<name>A0A9X1UVC2_9FLAO</name>
<dbReference type="SUPFAM" id="SSF53244">
    <property type="entry name" value="MurD-like peptide ligases, peptide-binding domain"/>
    <property type="match status" value="1"/>
</dbReference>
<gene>
    <name evidence="10" type="primary">murF</name>
    <name evidence="15" type="ORF">LU635_00480</name>
</gene>
<keyword evidence="9 10" id="KW-0961">Cell wall biogenesis/degradation</keyword>
<comment type="catalytic activity">
    <reaction evidence="10 11">
        <text>D-alanyl-D-alanine + UDP-N-acetyl-alpha-D-muramoyl-L-alanyl-gamma-D-glutamyl-meso-2,6-diaminopimelate + ATP = UDP-N-acetyl-alpha-D-muramoyl-L-alanyl-gamma-D-glutamyl-meso-2,6-diaminopimeloyl-D-alanyl-D-alanine + ADP + phosphate + H(+)</text>
        <dbReference type="Rhea" id="RHEA:28374"/>
        <dbReference type="ChEBI" id="CHEBI:15378"/>
        <dbReference type="ChEBI" id="CHEBI:30616"/>
        <dbReference type="ChEBI" id="CHEBI:43474"/>
        <dbReference type="ChEBI" id="CHEBI:57822"/>
        <dbReference type="ChEBI" id="CHEBI:61386"/>
        <dbReference type="ChEBI" id="CHEBI:83905"/>
        <dbReference type="ChEBI" id="CHEBI:456216"/>
        <dbReference type="EC" id="6.3.2.10"/>
    </reaction>
</comment>
<dbReference type="GO" id="GO:0051301">
    <property type="term" value="P:cell division"/>
    <property type="evidence" value="ECO:0007669"/>
    <property type="project" value="UniProtKB-KW"/>
</dbReference>
<evidence type="ECO:0000313" key="16">
    <source>
        <dbReference type="Proteomes" id="UP001139344"/>
    </source>
</evidence>
<dbReference type="InterPro" id="IPR035911">
    <property type="entry name" value="MurE/MurF_N"/>
</dbReference>
<dbReference type="Pfam" id="PF02875">
    <property type="entry name" value="Mur_ligase_C"/>
    <property type="match status" value="1"/>
</dbReference>
<dbReference type="RefSeq" id="WP_240095226.1">
    <property type="nucleotide sequence ID" value="NZ_JAJSON010000004.1"/>
</dbReference>
<evidence type="ECO:0000256" key="4">
    <source>
        <dbReference type="ARBA" id="ARBA00022741"/>
    </source>
</evidence>
<evidence type="ECO:0000256" key="8">
    <source>
        <dbReference type="ARBA" id="ARBA00023306"/>
    </source>
</evidence>
<dbReference type="Gene3D" id="3.40.1390.10">
    <property type="entry name" value="MurE/MurF, N-terminal domain"/>
    <property type="match status" value="1"/>
</dbReference>
<feature type="domain" description="Mur ligase N-terminal catalytic" evidence="12">
    <location>
        <begin position="18"/>
        <end position="83"/>
    </location>
</feature>
<keyword evidence="8 10" id="KW-0131">Cell cycle</keyword>
<dbReference type="GO" id="GO:0008360">
    <property type="term" value="P:regulation of cell shape"/>
    <property type="evidence" value="ECO:0007669"/>
    <property type="project" value="UniProtKB-KW"/>
</dbReference>
<dbReference type="GO" id="GO:0047480">
    <property type="term" value="F:UDP-N-acetylmuramoyl-tripeptide-D-alanyl-D-alanine ligase activity"/>
    <property type="evidence" value="ECO:0007669"/>
    <property type="project" value="UniProtKB-UniRule"/>
</dbReference>
<sequence>MNSARLHQRFLLCSGADTDTRNIRKDSIFFALKGDNFNGNEFAAEALEKGARYAVVDDKQYAENKEQYIVVKDVLESLQNLAIFHRNYLGLPVLAITGSNGKTTTKELVHAVLSKKFRTVATKGNLNNHIGVPLTLLSMDNQTEFGIVEMGANHLLEIEFLCSIANPDYGYITNFGKAHLEGFGSLEGVIQGKTELYKHLQQKHKLIFLNLDDEVQRKHHNYKHTFTFGESRLADVKLEYQTGLPKAQLLYNKTQFKSKLTGNYNATNMAAALCIGLYFKVEFDEIRKAIEEYSPQNNRSQVIESGSNLIIMDAYNANPTSMLAALQNFRELKTSKQKIVILGDMFELGAAAATEHQVITNFIENSDFAETYLLGENFRSTNTSSDFIFKFKSMESLKEHLKESDFQKCYFLIKGSRGMALERTLDSIRKNQ</sequence>
<feature type="binding site" evidence="10">
    <location>
        <begin position="98"/>
        <end position="104"/>
    </location>
    <ligand>
        <name>ATP</name>
        <dbReference type="ChEBI" id="CHEBI:30616"/>
    </ligand>
</feature>
<accession>A0A9X1UVC2</accession>
<evidence type="ECO:0000259" key="13">
    <source>
        <dbReference type="Pfam" id="PF02875"/>
    </source>
</evidence>
<dbReference type="AlphaFoldDB" id="A0A9X1UVC2"/>
<dbReference type="Pfam" id="PF01225">
    <property type="entry name" value="Mur_ligase"/>
    <property type="match status" value="1"/>
</dbReference>
<organism evidence="15 16">
    <name type="scientific">Christiangramia crocea</name>
    <dbReference type="NCBI Taxonomy" id="2904124"/>
    <lineage>
        <taxon>Bacteria</taxon>
        <taxon>Pseudomonadati</taxon>
        <taxon>Bacteroidota</taxon>
        <taxon>Flavobacteriia</taxon>
        <taxon>Flavobacteriales</taxon>
        <taxon>Flavobacteriaceae</taxon>
        <taxon>Christiangramia</taxon>
    </lineage>
</organism>
<evidence type="ECO:0000256" key="10">
    <source>
        <dbReference type="HAMAP-Rule" id="MF_02019"/>
    </source>
</evidence>
<dbReference type="InterPro" id="IPR013221">
    <property type="entry name" value="Mur_ligase_cen"/>
</dbReference>
<evidence type="ECO:0000256" key="6">
    <source>
        <dbReference type="ARBA" id="ARBA00022960"/>
    </source>
</evidence>
<comment type="similarity">
    <text evidence="10">Belongs to the MurCDEF family. MurF subfamily.</text>
</comment>
<dbReference type="Proteomes" id="UP001139344">
    <property type="component" value="Unassembled WGS sequence"/>
</dbReference>
<keyword evidence="7 10" id="KW-0573">Peptidoglycan synthesis</keyword>
<keyword evidence="6 10" id="KW-0133">Cell shape</keyword>
<dbReference type="GO" id="GO:0071555">
    <property type="term" value="P:cell wall organization"/>
    <property type="evidence" value="ECO:0007669"/>
    <property type="project" value="UniProtKB-KW"/>
</dbReference>
<dbReference type="GO" id="GO:0009252">
    <property type="term" value="P:peptidoglycan biosynthetic process"/>
    <property type="evidence" value="ECO:0007669"/>
    <property type="project" value="UniProtKB-UniRule"/>
</dbReference>
<dbReference type="InterPro" id="IPR036565">
    <property type="entry name" value="Mur-like_cat_sf"/>
</dbReference>
<dbReference type="Gene3D" id="3.40.1190.10">
    <property type="entry name" value="Mur-like, catalytic domain"/>
    <property type="match status" value="1"/>
</dbReference>
<keyword evidence="2 10" id="KW-0436">Ligase</keyword>
<reference evidence="15" key="1">
    <citation type="submission" date="2021-12" db="EMBL/GenBank/DDBJ databases">
        <title>Description of Gramella crocea sp. nov., a new bacterium isolated from activated sludge.</title>
        <authorList>
            <person name="Zhang X."/>
        </authorList>
    </citation>
    <scope>NUCLEOTIDE SEQUENCE</scope>
    <source>
        <strain evidence="15">YB25</strain>
    </source>
</reference>
<feature type="domain" description="Mur ligase C-terminal" evidence="13">
    <location>
        <begin position="299"/>
        <end position="381"/>
    </location>
</feature>
<dbReference type="GO" id="GO:0005737">
    <property type="term" value="C:cytoplasm"/>
    <property type="evidence" value="ECO:0007669"/>
    <property type="project" value="UniProtKB-SubCell"/>
</dbReference>
<keyword evidence="4 10" id="KW-0547">Nucleotide-binding</keyword>
<evidence type="ECO:0000256" key="9">
    <source>
        <dbReference type="ARBA" id="ARBA00023316"/>
    </source>
</evidence>
<keyword evidence="16" id="KW-1185">Reference proteome</keyword>
<dbReference type="Pfam" id="PF08245">
    <property type="entry name" value="Mur_ligase_M"/>
    <property type="match status" value="1"/>
</dbReference>
<keyword evidence="3 10" id="KW-0132">Cell division</keyword>
<evidence type="ECO:0000256" key="7">
    <source>
        <dbReference type="ARBA" id="ARBA00022984"/>
    </source>
</evidence>
<evidence type="ECO:0000256" key="5">
    <source>
        <dbReference type="ARBA" id="ARBA00022840"/>
    </source>
</evidence>
<proteinExistence type="inferred from homology"/>
<comment type="function">
    <text evidence="10 11">Involved in cell wall formation. Catalyzes the final step in the synthesis of UDP-N-acetylmuramoyl-pentapeptide, the precursor of murein.</text>
</comment>
<evidence type="ECO:0000313" key="15">
    <source>
        <dbReference type="EMBL" id="MCG9970093.1"/>
    </source>
</evidence>
<feature type="domain" description="Mur ligase central" evidence="14">
    <location>
        <begin position="96"/>
        <end position="275"/>
    </location>
</feature>
<dbReference type="GO" id="GO:0005524">
    <property type="term" value="F:ATP binding"/>
    <property type="evidence" value="ECO:0007669"/>
    <property type="project" value="UniProtKB-UniRule"/>
</dbReference>
<dbReference type="InterPro" id="IPR000713">
    <property type="entry name" value="Mur_ligase_N"/>
</dbReference>
<evidence type="ECO:0000256" key="3">
    <source>
        <dbReference type="ARBA" id="ARBA00022618"/>
    </source>
</evidence>
<dbReference type="InterPro" id="IPR004101">
    <property type="entry name" value="Mur_ligase_C"/>
</dbReference>
<dbReference type="SUPFAM" id="SSF63418">
    <property type="entry name" value="MurE/MurF N-terminal domain"/>
    <property type="match status" value="1"/>
</dbReference>
<comment type="caution">
    <text evidence="15">The sequence shown here is derived from an EMBL/GenBank/DDBJ whole genome shotgun (WGS) entry which is preliminary data.</text>
</comment>
<keyword evidence="1 10" id="KW-0963">Cytoplasm</keyword>
<comment type="subcellular location">
    <subcellularLocation>
        <location evidence="10 11">Cytoplasm</location>
    </subcellularLocation>
</comment>